<name>A0A2U2RJC7_9MICO</name>
<comment type="caution">
    <text evidence="1">The sequence shown here is derived from an EMBL/GenBank/DDBJ whole genome shotgun (WGS) entry which is preliminary data.</text>
</comment>
<keyword evidence="2" id="KW-1185">Reference proteome</keyword>
<evidence type="ECO:0000313" key="1">
    <source>
        <dbReference type="EMBL" id="PWH05977.1"/>
    </source>
</evidence>
<sequence length="75" mass="8409">MTDTPSHDHTRPQVIDRIDEALHEASDRFPFVVAVGDQDMHVLTAPDVTGDELDTARAALTHLLEHWEQVVQPVD</sequence>
<dbReference type="RefSeq" id="WP_109275724.1">
    <property type="nucleotide sequence ID" value="NZ_QFKX01000003.1"/>
</dbReference>
<protein>
    <submittedName>
        <fullName evidence="1">Uncharacterized protein</fullName>
    </submittedName>
</protein>
<accession>A0A2U2RJC7</accession>
<gene>
    <name evidence="1" type="ORF">DEO23_09135</name>
</gene>
<reference evidence="1 2" key="1">
    <citation type="submission" date="2018-05" db="EMBL/GenBank/DDBJ databases">
        <title>Brachybacterium sp. M1HQ-2T, whole genome shotgun sequence.</title>
        <authorList>
            <person name="Tuo L."/>
        </authorList>
    </citation>
    <scope>NUCLEOTIDE SEQUENCE [LARGE SCALE GENOMIC DNA]</scope>
    <source>
        <strain evidence="1 2">M1HQ-2</strain>
    </source>
</reference>
<dbReference type="Proteomes" id="UP000245590">
    <property type="component" value="Unassembled WGS sequence"/>
</dbReference>
<proteinExistence type="predicted"/>
<dbReference type="EMBL" id="QFKX01000003">
    <property type="protein sequence ID" value="PWH05977.1"/>
    <property type="molecule type" value="Genomic_DNA"/>
</dbReference>
<dbReference type="OrthoDB" id="9852041at2"/>
<evidence type="ECO:0000313" key="2">
    <source>
        <dbReference type="Proteomes" id="UP000245590"/>
    </source>
</evidence>
<dbReference type="AlphaFoldDB" id="A0A2U2RJC7"/>
<organism evidence="1 2">
    <name type="scientific">Brachybacterium endophyticum</name>
    <dbReference type="NCBI Taxonomy" id="2182385"/>
    <lineage>
        <taxon>Bacteria</taxon>
        <taxon>Bacillati</taxon>
        <taxon>Actinomycetota</taxon>
        <taxon>Actinomycetes</taxon>
        <taxon>Micrococcales</taxon>
        <taxon>Dermabacteraceae</taxon>
        <taxon>Brachybacterium</taxon>
    </lineage>
</organism>